<gene>
    <name evidence="1" type="ORF">HAX54_020015</name>
</gene>
<accession>A0ABS8UQD2</accession>
<keyword evidence="2" id="KW-1185">Reference proteome</keyword>
<protein>
    <submittedName>
        <fullName evidence="1">Uncharacterized protein</fullName>
    </submittedName>
</protein>
<sequence length="138" mass="15604">MTRYLSTLRGSKVHMLKRKLPVKSNCGGLQEIGLPMTWIITRIIAKGMDRKIVYDLSMDELQQAIQHSNNENLGAWNNKWGFGLGDSICRLYASRPEALSQDEQVSGFGDRSGSGNALVYPFKNELLKYVKEVHARMD</sequence>
<reference evidence="1 2" key="1">
    <citation type="journal article" date="2021" name="BMC Genomics">
        <title>Datura genome reveals duplications of psychoactive alkaloid biosynthetic genes and high mutation rate following tissue culture.</title>
        <authorList>
            <person name="Rajewski A."/>
            <person name="Carter-House D."/>
            <person name="Stajich J."/>
            <person name="Litt A."/>
        </authorList>
    </citation>
    <scope>NUCLEOTIDE SEQUENCE [LARGE SCALE GENOMIC DNA]</scope>
    <source>
        <strain evidence="1">AR-01</strain>
    </source>
</reference>
<comment type="caution">
    <text evidence="1">The sequence shown here is derived from an EMBL/GenBank/DDBJ whole genome shotgun (WGS) entry which is preliminary data.</text>
</comment>
<name>A0ABS8UQD2_DATST</name>
<dbReference type="Proteomes" id="UP000823775">
    <property type="component" value="Unassembled WGS sequence"/>
</dbReference>
<organism evidence="1 2">
    <name type="scientific">Datura stramonium</name>
    <name type="common">Jimsonweed</name>
    <name type="synonym">Common thornapple</name>
    <dbReference type="NCBI Taxonomy" id="4076"/>
    <lineage>
        <taxon>Eukaryota</taxon>
        <taxon>Viridiplantae</taxon>
        <taxon>Streptophyta</taxon>
        <taxon>Embryophyta</taxon>
        <taxon>Tracheophyta</taxon>
        <taxon>Spermatophyta</taxon>
        <taxon>Magnoliopsida</taxon>
        <taxon>eudicotyledons</taxon>
        <taxon>Gunneridae</taxon>
        <taxon>Pentapetalae</taxon>
        <taxon>asterids</taxon>
        <taxon>lamiids</taxon>
        <taxon>Solanales</taxon>
        <taxon>Solanaceae</taxon>
        <taxon>Solanoideae</taxon>
        <taxon>Datureae</taxon>
        <taxon>Datura</taxon>
    </lineage>
</organism>
<dbReference type="EMBL" id="JACEIK010002420">
    <property type="protein sequence ID" value="MCD9561058.1"/>
    <property type="molecule type" value="Genomic_DNA"/>
</dbReference>
<evidence type="ECO:0000313" key="1">
    <source>
        <dbReference type="EMBL" id="MCD9561058.1"/>
    </source>
</evidence>
<proteinExistence type="predicted"/>
<evidence type="ECO:0000313" key="2">
    <source>
        <dbReference type="Proteomes" id="UP000823775"/>
    </source>
</evidence>